<feature type="compositionally biased region" description="Polar residues" evidence="1">
    <location>
        <begin position="298"/>
        <end position="307"/>
    </location>
</feature>
<feature type="region of interest" description="Disordered" evidence="1">
    <location>
        <begin position="149"/>
        <end position="185"/>
    </location>
</feature>
<feature type="compositionally biased region" description="Low complexity" evidence="1">
    <location>
        <begin position="308"/>
        <end position="329"/>
    </location>
</feature>
<dbReference type="EMBL" id="LIIN01000239">
    <property type="protein sequence ID" value="KZX19704.1"/>
    <property type="molecule type" value="Genomic_DNA"/>
</dbReference>
<gene>
    <name evidence="2" type="ORF">ACH61_03200</name>
</gene>
<comment type="caution">
    <text evidence="2">The sequence shown here is derived from an EMBL/GenBank/DDBJ whole genome shotgun (WGS) entry which is preliminary data.</text>
</comment>
<evidence type="ECO:0000313" key="2">
    <source>
        <dbReference type="EMBL" id="KZX19704.1"/>
    </source>
</evidence>
<proteinExistence type="predicted"/>
<feature type="region of interest" description="Disordered" evidence="1">
    <location>
        <begin position="290"/>
        <end position="336"/>
    </location>
</feature>
<dbReference type="AlphaFoldDB" id="A0A166H0C4"/>
<accession>A0A166H0C4</accession>
<evidence type="ECO:0000313" key="3">
    <source>
        <dbReference type="Proteomes" id="UP000076717"/>
    </source>
</evidence>
<organism evidence="2 3">
    <name type="scientific">Rathayibacter tanaceti</name>
    <dbReference type="NCBI Taxonomy" id="1671680"/>
    <lineage>
        <taxon>Bacteria</taxon>
        <taxon>Bacillati</taxon>
        <taxon>Actinomycetota</taxon>
        <taxon>Actinomycetes</taxon>
        <taxon>Micrococcales</taxon>
        <taxon>Microbacteriaceae</taxon>
        <taxon>Rathayibacter</taxon>
    </lineage>
</organism>
<protein>
    <submittedName>
        <fullName evidence="2">Uncharacterized protein</fullName>
    </submittedName>
</protein>
<feature type="compositionally biased region" description="Low complexity" evidence="1">
    <location>
        <begin position="155"/>
        <end position="173"/>
    </location>
</feature>
<dbReference type="Proteomes" id="UP000076717">
    <property type="component" value="Unassembled WGS sequence"/>
</dbReference>
<reference evidence="2 3" key="1">
    <citation type="submission" date="2015-08" db="EMBL/GenBank/DDBJ databases">
        <title>Draft Genome Sequence of Rathayibacter sp. Strain VKM Ac-2596 Isolated from Leaf Gall Induced by Plant-Parasitic Nematodes.</title>
        <authorList>
            <person name="Vasilenko O.V."/>
            <person name="Starodumova I.P."/>
            <person name="Tarlachkov S.V."/>
            <person name="Dorofeeva L.V."/>
            <person name="Evtushenko L.I."/>
        </authorList>
    </citation>
    <scope>NUCLEOTIDE SEQUENCE [LARGE SCALE GENOMIC DNA]</scope>
    <source>
        <strain evidence="2 3">VKM Ac-2596</strain>
    </source>
</reference>
<sequence>MSTASTSSAVPWSAAHAWRRKRSASSGAMASMAYSSSTAMSSPTSATVIVASNLAVPVEIGTRAPPCRPSTRRSRRRDWWTTMMRGAARSRSSGAAVTRSATSARVSRAETIWARRSTSRPTANRVVVTWHPTIASSGVVRATGAAISSCDGPPSRSTAVATARTASSKTVASTERRRTASAEGPVSTRVRVAPARPKPVVVVAQPGMSARSGRGPRRVTASAALSPVGGSTVASAVRQTGAVPARRAAMASEMLCSRVGSDASSTALWCSARTRSQPSTRRLRPMRIGMADARSNGRRTNASTSEISSTTGAARGSSAASRSATRASGPGDSRVRRAACRRVVSARACVSAARSGSVSKRNARGTV</sequence>
<keyword evidence="3" id="KW-1185">Reference proteome</keyword>
<name>A0A166H0C4_9MICO</name>
<evidence type="ECO:0000256" key="1">
    <source>
        <dbReference type="SAM" id="MobiDB-lite"/>
    </source>
</evidence>